<dbReference type="Proteomes" id="UP000616151">
    <property type="component" value="Unassembled WGS sequence"/>
</dbReference>
<keyword evidence="2" id="KW-1185">Reference proteome</keyword>
<protein>
    <submittedName>
        <fullName evidence="1">Phosphotransferase</fullName>
    </submittedName>
</protein>
<accession>A0ACC5RBE6</accession>
<evidence type="ECO:0000313" key="2">
    <source>
        <dbReference type="Proteomes" id="UP000616151"/>
    </source>
</evidence>
<name>A0ACC5RBE6_9HYPH</name>
<reference evidence="1" key="1">
    <citation type="submission" date="2021-01" db="EMBL/GenBank/DDBJ databases">
        <authorList>
            <person name="Sun Q."/>
        </authorList>
    </citation>
    <scope>NUCLEOTIDE SEQUENCE</scope>
    <source>
        <strain evidence="1">YIM B02566</strain>
    </source>
</reference>
<evidence type="ECO:0000313" key="1">
    <source>
        <dbReference type="EMBL" id="MBK1869940.1"/>
    </source>
</evidence>
<sequence>MGKQFSIQESKLPEAHNKLLKDFLKYVCETYNLPDHLNDFQIEQVSIGISRSSKVFVQSASTYPYFVKIGEDKNINRENSRYGQAARKIPALSIPPKERFLQDSESGNSLVAFRHVAVGPHTPGATSLFSKMKSLSTYEIMSVIDDLFHVVLFDFHAFRSAEYSVVELKPLDRAAFQDSSNFKLRSELAQMLGQYDAIVRDASSRGIKMPIGQIHGDLHTENILLGKYNNPIVIDFEMSLPHDTLVKDYAEFEVALVYAVVSSSFDESHDEIKAFYEPTYVFGVRGISKISSALSRIRANLYEHASDFAKSNSLPVVDFYRDLSLIYKIFLLRYFCFYSRIATLNSANTAIGYAITVLFKDLFENVQATLQVGARPSA</sequence>
<comment type="caution">
    <text evidence="1">The sequence shown here is derived from an EMBL/GenBank/DDBJ whole genome shotgun (WGS) entry which is preliminary data.</text>
</comment>
<dbReference type="EMBL" id="JAENHL010000008">
    <property type="protein sequence ID" value="MBK1869940.1"/>
    <property type="molecule type" value="Genomic_DNA"/>
</dbReference>
<organism evidence="1 2">
    <name type="scientific">Taklimakanibacter albus</name>
    <dbReference type="NCBI Taxonomy" id="2800327"/>
    <lineage>
        <taxon>Bacteria</taxon>
        <taxon>Pseudomonadati</taxon>
        <taxon>Pseudomonadota</taxon>
        <taxon>Alphaproteobacteria</taxon>
        <taxon>Hyphomicrobiales</taxon>
        <taxon>Aestuariivirgaceae</taxon>
        <taxon>Taklimakanibacter</taxon>
    </lineage>
</organism>
<proteinExistence type="predicted"/>
<gene>
    <name evidence="1" type="ORF">JHL16_26485</name>
</gene>